<keyword evidence="3" id="KW-0602">Photosynthesis</keyword>
<name>A0A7S0I2F6_9EUKA</name>
<feature type="binding site" evidence="5">
    <location>
        <position position="246"/>
    </location>
    <ligand>
        <name>chlorophyll a</name>
        <dbReference type="ChEBI" id="CHEBI:58416"/>
        <label>1</label>
    </ligand>
</feature>
<keyword evidence="5" id="KW-0148">Chlorophyll</keyword>
<dbReference type="SUPFAM" id="SSF103511">
    <property type="entry name" value="Chlorophyll a-b binding protein"/>
    <property type="match status" value="1"/>
</dbReference>
<evidence type="ECO:0000256" key="4">
    <source>
        <dbReference type="ARBA" id="ARBA00022640"/>
    </source>
</evidence>
<keyword evidence="4" id="KW-0934">Plastid</keyword>
<comment type="subcellular location">
    <subcellularLocation>
        <location evidence="1">Plastid</location>
        <location evidence="1">Chloroplast</location>
    </subcellularLocation>
</comment>
<dbReference type="GO" id="GO:0009765">
    <property type="term" value="P:photosynthesis, light harvesting"/>
    <property type="evidence" value="ECO:0007669"/>
    <property type="project" value="InterPro"/>
</dbReference>
<dbReference type="GO" id="GO:0016168">
    <property type="term" value="F:chlorophyll binding"/>
    <property type="evidence" value="ECO:0007669"/>
    <property type="project" value="UniProtKB-KW"/>
</dbReference>
<sequence>MVFGAKSAKSPAAKPVAKGGKPAAARKPAAKKAVVKKAAPTAAKKPAAKAPVAKKAAYKPVAKKSNFQKPSSRPAVNQWDRKPVKKGQTVNLKVPAPKNFAYGLPGSYNIIGGSALEFDPYGFLNGKTELEVNRYRECELTHGRVGMLAAVGFIVQENFHPLFNSVGGPAIDQIPQLPFWWWASAGFGITFCEFFRISIAFRELNGETLKAETALRPGYKPGQIGFDPAGFAPDDPAEFRLMQEKELAHARLGMIAAAGFLAQEAVTKATWGTPYGLSDF</sequence>
<dbReference type="InterPro" id="IPR001344">
    <property type="entry name" value="Chloro_AB-bd_pln"/>
</dbReference>
<dbReference type="EMBL" id="HBEP01034812">
    <property type="protein sequence ID" value="CAD8508973.1"/>
    <property type="molecule type" value="Transcribed_RNA"/>
</dbReference>
<feature type="binding site" evidence="5">
    <location>
        <position position="251"/>
    </location>
    <ligand>
        <name>chlorophyll a</name>
        <dbReference type="ChEBI" id="CHEBI:58416"/>
        <label>1</label>
    </ligand>
</feature>
<evidence type="ECO:0000256" key="3">
    <source>
        <dbReference type="ARBA" id="ARBA00022531"/>
    </source>
</evidence>
<proteinExistence type="predicted"/>
<evidence type="ECO:0008006" key="8">
    <source>
        <dbReference type="Google" id="ProtNLM"/>
    </source>
</evidence>
<evidence type="ECO:0000313" key="7">
    <source>
        <dbReference type="EMBL" id="CAD8508973.1"/>
    </source>
</evidence>
<keyword evidence="5" id="KW-0157">Chromophore</keyword>
<dbReference type="InterPro" id="IPR022796">
    <property type="entry name" value="Chloroa_b-bind"/>
</dbReference>
<dbReference type="AlphaFoldDB" id="A0A7S0I2F6"/>
<feature type="binding site" evidence="5">
    <location>
        <position position="263"/>
    </location>
    <ligand>
        <name>chlorophyll a</name>
        <dbReference type="ChEBI" id="CHEBI:58416"/>
        <label>1</label>
    </ligand>
</feature>
<feature type="binding site" description="axial binding residue" evidence="5">
    <location>
        <position position="184"/>
    </location>
    <ligand>
        <name>chlorophyll b</name>
        <dbReference type="ChEBI" id="CHEBI:61721"/>
        <label>1</label>
    </ligand>
    <ligandPart>
        <name>Mg</name>
        <dbReference type="ChEBI" id="CHEBI:25107"/>
    </ligandPart>
</feature>
<feature type="binding site" description="axial binding residue" evidence="5">
    <location>
        <position position="215"/>
    </location>
    <ligand>
        <name>chlorophyll b</name>
        <dbReference type="ChEBI" id="CHEBI:61721"/>
        <label>1</label>
    </ligand>
    <ligandPart>
        <name>Mg</name>
        <dbReference type="ChEBI" id="CHEBI:25107"/>
    </ligandPart>
</feature>
<organism evidence="7">
    <name type="scientific">Phaeocystis antarctica</name>
    <dbReference type="NCBI Taxonomy" id="33657"/>
    <lineage>
        <taxon>Eukaryota</taxon>
        <taxon>Haptista</taxon>
        <taxon>Haptophyta</taxon>
        <taxon>Prymnesiophyceae</taxon>
        <taxon>Phaeocystales</taxon>
        <taxon>Phaeocystaceae</taxon>
        <taxon>Phaeocystis</taxon>
    </lineage>
</organism>
<evidence type="ECO:0000256" key="6">
    <source>
        <dbReference type="SAM" id="MobiDB-lite"/>
    </source>
</evidence>
<dbReference type="GO" id="GO:0009507">
    <property type="term" value="C:chloroplast"/>
    <property type="evidence" value="ECO:0007669"/>
    <property type="project" value="UniProtKB-SubCell"/>
</dbReference>
<dbReference type="Gene3D" id="1.10.3460.10">
    <property type="entry name" value="Chlorophyll a/b binding protein domain"/>
    <property type="match status" value="1"/>
</dbReference>
<feature type="compositionally biased region" description="Low complexity" evidence="6">
    <location>
        <begin position="1"/>
        <end position="27"/>
    </location>
</feature>
<evidence type="ECO:0000256" key="2">
    <source>
        <dbReference type="ARBA" id="ARBA00022528"/>
    </source>
</evidence>
<protein>
    <recommendedName>
        <fullName evidence="8">Chlorophyll a-b binding protein, chloroplastic</fullName>
    </recommendedName>
</protein>
<reference evidence="7" key="1">
    <citation type="submission" date="2021-01" db="EMBL/GenBank/DDBJ databases">
        <authorList>
            <person name="Corre E."/>
            <person name="Pelletier E."/>
            <person name="Niang G."/>
            <person name="Scheremetjew M."/>
            <person name="Finn R."/>
            <person name="Kale V."/>
            <person name="Holt S."/>
            <person name="Cochrane G."/>
            <person name="Meng A."/>
            <person name="Brown T."/>
            <person name="Cohen L."/>
        </authorList>
    </citation>
    <scope>NUCLEOTIDE SEQUENCE</scope>
    <source>
        <strain evidence="7">CCMP1374</strain>
    </source>
</reference>
<dbReference type="GO" id="GO:0016020">
    <property type="term" value="C:membrane"/>
    <property type="evidence" value="ECO:0007669"/>
    <property type="project" value="InterPro"/>
</dbReference>
<feature type="compositionally biased region" description="Low complexity" evidence="6">
    <location>
        <begin position="36"/>
        <end position="49"/>
    </location>
</feature>
<feature type="binding site" evidence="5">
    <location>
        <position position="245"/>
    </location>
    <ligand>
        <name>chlorophyll a</name>
        <dbReference type="ChEBI" id="CHEBI:58416"/>
        <label>1</label>
    </ligand>
</feature>
<feature type="binding site" evidence="5">
    <location>
        <position position="139"/>
    </location>
    <ligand>
        <name>chlorophyll a</name>
        <dbReference type="ChEBI" id="CHEBI:58416"/>
        <label>1</label>
    </ligand>
</feature>
<dbReference type="PANTHER" id="PTHR21649">
    <property type="entry name" value="CHLOROPHYLL A/B BINDING PROTEIN"/>
    <property type="match status" value="1"/>
</dbReference>
<dbReference type="Pfam" id="PF00504">
    <property type="entry name" value="Chloroa_b-bind"/>
    <property type="match status" value="1"/>
</dbReference>
<keyword evidence="2" id="KW-0150">Chloroplast</keyword>
<feature type="binding site" description="axial binding residue" evidence="5">
    <location>
        <position position="144"/>
    </location>
    <ligand>
        <name>chlorophyll b</name>
        <dbReference type="ChEBI" id="CHEBI:61721"/>
        <label>1</label>
    </ligand>
    <ligandPart>
        <name>Mg</name>
        <dbReference type="ChEBI" id="CHEBI:25107"/>
    </ligandPart>
</feature>
<accession>A0A7S0I2F6</accession>
<evidence type="ECO:0000256" key="1">
    <source>
        <dbReference type="ARBA" id="ARBA00004229"/>
    </source>
</evidence>
<evidence type="ECO:0000256" key="5">
    <source>
        <dbReference type="PIRSR" id="PIRSR601344-1"/>
    </source>
</evidence>
<feature type="region of interest" description="Disordered" evidence="6">
    <location>
        <begin position="1"/>
        <end position="49"/>
    </location>
</feature>
<gene>
    <name evidence="7" type="ORF">PANT1444_LOCUS19709</name>
</gene>
<feature type="binding site" evidence="5">
    <location>
        <position position="142"/>
    </location>
    <ligand>
        <name>chlorophyll a</name>
        <dbReference type="ChEBI" id="CHEBI:58416"/>
        <label>1</label>
    </ligand>
</feature>